<evidence type="ECO:0000313" key="2">
    <source>
        <dbReference type="Proteomes" id="UP001165121"/>
    </source>
</evidence>
<dbReference type="EMBL" id="BSXT01001488">
    <property type="protein sequence ID" value="GMF42891.1"/>
    <property type="molecule type" value="Genomic_DNA"/>
</dbReference>
<gene>
    <name evidence="1" type="ORF">Pfra01_001423900</name>
</gene>
<dbReference type="AlphaFoldDB" id="A0A9W6XQ03"/>
<keyword evidence="2" id="KW-1185">Reference proteome</keyword>
<proteinExistence type="predicted"/>
<protein>
    <submittedName>
        <fullName evidence="1">Unnamed protein product</fullName>
    </submittedName>
</protein>
<evidence type="ECO:0000313" key="1">
    <source>
        <dbReference type="EMBL" id="GMF42891.1"/>
    </source>
</evidence>
<name>A0A9W6XQ03_9STRA</name>
<reference evidence="1" key="1">
    <citation type="submission" date="2023-04" db="EMBL/GenBank/DDBJ databases">
        <title>Phytophthora fragariaefolia NBRC 109709.</title>
        <authorList>
            <person name="Ichikawa N."/>
            <person name="Sato H."/>
            <person name="Tonouchi N."/>
        </authorList>
    </citation>
    <scope>NUCLEOTIDE SEQUENCE</scope>
    <source>
        <strain evidence="1">NBRC 109709</strain>
    </source>
</reference>
<sequence length="79" mass="8948">MIKIPKLNIPIKQIKIKSKIQPVTNQVRANRYNQLVYSIPPQEKGATSGRLRFGEDLVAGWLQTKSICTSSEYIAELSF</sequence>
<comment type="caution">
    <text evidence="1">The sequence shown here is derived from an EMBL/GenBank/DDBJ whole genome shotgun (WGS) entry which is preliminary data.</text>
</comment>
<accession>A0A9W6XQ03</accession>
<organism evidence="1 2">
    <name type="scientific">Phytophthora fragariaefolia</name>
    <dbReference type="NCBI Taxonomy" id="1490495"/>
    <lineage>
        <taxon>Eukaryota</taxon>
        <taxon>Sar</taxon>
        <taxon>Stramenopiles</taxon>
        <taxon>Oomycota</taxon>
        <taxon>Peronosporomycetes</taxon>
        <taxon>Peronosporales</taxon>
        <taxon>Peronosporaceae</taxon>
        <taxon>Phytophthora</taxon>
    </lineage>
</organism>
<dbReference type="Proteomes" id="UP001165121">
    <property type="component" value="Unassembled WGS sequence"/>
</dbReference>